<sequence>MTFYLLMTTTFNKYITQILGPASTFTLGQRTLNAMSVLAVIVAVVDLSLYQQLELPKIYFLTFSYIAPTVMIAYYLNRFRRKYTMALILFISAELVIFYTDFFHVGGVNGPGPILIIFFHIVNFNLLEKGHHLFYLIFCNIFVALACAFNIYHTDISPENLAPLNARALQIIHLNLMSSVALWLFKKQDYKKSNALKAINKHLQQLLHSVENDFIIMQVDALGKLSYVSDASKTILRNLPEGEAHQLLYSLVNQQQAEVISERKLYINGSAHCVRINQKQYFDAQQQPYLQLIIQDISDQKKYEKQLILALNKEYELNKMKSDFITMVSHQFRTPLTTIHSANQLIQYQITEKTPEDAPIYQPRFNQVFEAVGSLKGMLERLLDYGQMETEEINLYLQQQDFPAFIEDLLKRRYAAEDCARIRFKVVGTAQTIEFDAYLMEHIIVNLLNNALKYSEEAIDLHLEYHASKVQLGVRDYGIGISEEAMQHLFQPFYRAKNAENTKGTGMGLHFVKKYAALHGGSIAVQRHPEGGAHFTLELPCRVMKTIRKKVNFQP</sequence>
<keyword evidence="3" id="KW-0597">Phosphoprotein</keyword>
<dbReference type="Pfam" id="PF02518">
    <property type="entry name" value="HATPase_c"/>
    <property type="match status" value="1"/>
</dbReference>
<keyword evidence="5" id="KW-0418">Kinase</keyword>
<dbReference type="Gene3D" id="1.10.287.130">
    <property type="match status" value="1"/>
</dbReference>
<keyword evidence="7" id="KW-0812">Transmembrane</keyword>
<dbReference type="SMART" id="SM00387">
    <property type="entry name" value="HATPase_c"/>
    <property type="match status" value="1"/>
</dbReference>
<dbReference type="InterPro" id="IPR036097">
    <property type="entry name" value="HisK_dim/P_sf"/>
</dbReference>
<dbReference type="InterPro" id="IPR005467">
    <property type="entry name" value="His_kinase_dom"/>
</dbReference>
<dbReference type="InterPro" id="IPR003661">
    <property type="entry name" value="HisK_dim/P_dom"/>
</dbReference>
<name>A0ABM7VIP1_9BACT</name>
<evidence type="ECO:0000256" key="7">
    <source>
        <dbReference type="SAM" id="Phobius"/>
    </source>
</evidence>
<dbReference type="PANTHER" id="PTHR43711">
    <property type="entry name" value="TWO-COMPONENT HISTIDINE KINASE"/>
    <property type="match status" value="1"/>
</dbReference>
<feature type="transmembrane region" description="Helical" evidence="7">
    <location>
        <begin position="58"/>
        <end position="76"/>
    </location>
</feature>
<keyword evidence="4" id="KW-0808">Transferase</keyword>
<dbReference type="Proteomes" id="UP001354989">
    <property type="component" value="Plasmid pPP1"/>
</dbReference>
<dbReference type="SUPFAM" id="SSF47384">
    <property type="entry name" value="Homodimeric domain of signal transducing histidine kinase"/>
    <property type="match status" value="1"/>
</dbReference>
<reference evidence="9 10" key="1">
    <citation type="submission" date="2021-12" db="EMBL/GenBank/DDBJ databases">
        <title>Genome sequencing of bacteria with rrn-lacking chromosome and rrn-plasmid.</title>
        <authorList>
            <person name="Anda M."/>
            <person name="Iwasaki W."/>
        </authorList>
    </citation>
    <scope>NUCLEOTIDE SEQUENCE [LARGE SCALE GENOMIC DNA]</scope>
    <source>
        <strain evidence="9 10">NBRC 101262</strain>
        <plasmid evidence="9 10">pPP1</plasmid>
    </source>
</reference>
<feature type="transmembrane region" description="Helical" evidence="7">
    <location>
        <begin position="108"/>
        <end position="126"/>
    </location>
</feature>
<feature type="transmembrane region" description="Helical" evidence="7">
    <location>
        <begin position="164"/>
        <end position="185"/>
    </location>
</feature>
<evidence type="ECO:0000313" key="10">
    <source>
        <dbReference type="Proteomes" id="UP001354989"/>
    </source>
</evidence>
<evidence type="ECO:0000256" key="1">
    <source>
        <dbReference type="ARBA" id="ARBA00000085"/>
    </source>
</evidence>
<evidence type="ECO:0000256" key="6">
    <source>
        <dbReference type="ARBA" id="ARBA00023012"/>
    </source>
</evidence>
<evidence type="ECO:0000259" key="8">
    <source>
        <dbReference type="PROSITE" id="PS50109"/>
    </source>
</evidence>
<feature type="domain" description="Histidine kinase" evidence="8">
    <location>
        <begin position="327"/>
        <end position="543"/>
    </location>
</feature>
<dbReference type="PANTHER" id="PTHR43711:SF26">
    <property type="entry name" value="SENSOR HISTIDINE KINASE RCSC"/>
    <property type="match status" value="1"/>
</dbReference>
<dbReference type="SMART" id="SM00388">
    <property type="entry name" value="HisKA"/>
    <property type="match status" value="1"/>
</dbReference>
<keyword evidence="7" id="KW-1133">Transmembrane helix</keyword>
<dbReference type="CDD" id="cd00082">
    <property type="entry name" value="HisKA"/>
    <property type="match status" value="1"/>
</dbReference>
<dbReference type="Pfam" id="PF00512">
    <property type="entry name" value="HisKA"/>
    <property type="match status" value="1"/>
</dbReference>
<dbReference type="InterPro" id="IPR036890">
    <property type="entry name" value="HATPase_C_sf"/>
</dbReference>
<dbReference type="Gene3D" id="3.30.565.10">
    <property type="entry name" value="Histidine kinase-like ATPase, C-terminal domain"/>
    <property type="match status" value="1"/>
</dbReference>
<keyword evidence="6" id="KW-0902">Two-component regulatory system</keyword>
<proteinExistence type="predicted"/>
<keyword evidence="9" id="KW-0614">Plasmid</keyword>
<evidence type="ECO:0000256" key="3">
    <source>
        <dbReference type="ARBA" id="ARBA00022553"/>
    </source>
</evidence>
<dbReference type="EC" id="2.7.13.3" evidence="2"/>
<feature type="transmembrane region" description="Helical" evidence="7">
    <location>
        <begin position="83"/>
        <end position="102"/>
    </location>
</feature>
<dbReference type="InterPro" id="IPR003594">
    <property type="entry name" value="HATPase_dom"/>
</dbReference>
<evidence type="ECO:0000313" key="9">
    <source>
        <dbReference type="EMBL" id="BDD00839.1"/>
    </source>
</evidence>
<feature type="transmembrane region" description="Helical" evidence="7">
    <location>
        <begin position="133"/>
        <end position="152"/>
    </location>
</feature>
<dbReference type="PROSITE" id="PS50109">
    <property type="entry name" value="HIS_KIN"/>
    <property type="match status" value="1"/>
</dbReference>
<dbReference type="PRINTS" id="PR00344">
    <property type="entry name" value="BCTRLSENSOR"/>
</dbReference>
<gene>
    <name evidence="9" type="ORF">PEPS_31190</name>
</gene>
<organism evidence="9 10">
    <name type="scientific">Persicobacter psychrovividus</name>
    <dbReference type="NCBI Taxonomy" id="387638"/>
    <lineage>
        <taxon>Bacteria</taxon>
        <taxon>Pseudomonadati</taxon>
        <taxon>Bacteroidota</taxon>
        <taxon>Cytophagia</taxon>
        <taxon>Cytophagales</taxon>
        <taxon>Persicobacteraceae</taxon>
        <taxon>Persicobacter</taxon>
    </lineage>
</organism>
<dbReference type="EMBL" id="AP025293">
    <property type="protein sequence ID" value="BDD00839.1"/>
    <property type="molecule type" value="Genomic_DNA"/>
</dbReference>
<keyword evidence="10" id="KW-1185">Reference proteome</keyword>
<dbReference type="SUPFAM" id="SSF55874">
    <property type="entry name" value="ATPase domain of HSP90 chaperone/DNA topoisomerase II/histidine kinase"/>
    <property type="match status" value="1"/>
</dbReference>
<accession>A0ABM7VIP1</accession>
<protein>
    <recommendedName>
        <fullName evidence="2">histidine kinase</fullName>
        <ecNumber evidence="2">2.7.13.3</ecNumber>
    </recommendedName>
</protein>
<evidence type="ECO:0000256" key="2">
    <source>
        <dbReference type="ARBA" id="ARBA00012438"/>
    </source>
</evidence>
<feature type="transmembrane region" description="Helical" evidence="7">
    <location>
        <begin position="32"/>
        <end position="52"/>
    </location>
</feature>
<geneLocation type="plasmid" evidence="9 10">
    <name>pPP1</name>
</geneLocation>
<dbReference type="InterPro" id="IPR004358">
    <property type="entry name" value="Sig_transdc_His_kin-like_C"/>
</dbReference>
<dbReference type="InterPro" id="IPR050736">
    <property type="entry name" value="Sensor_HK_Regulatory"/>
</dbReference>
<keyword evidence="7" id="KW-0472">Membrane</keyword>
<evidence type="ECO:0000256" key="4">
    <source>
        <dbReference type="ARBA" id="ARBA00022679"/>
    </source>
</evidence>
<comment type="catalytic activity">
    <reaction evidence="1">
        <text>ATP + protein L-histidine = ADP + protein N-phospho-L-histidine.</text>
        <dbReference type="EC" id="2.7.13.3"/>
    </reaction>
</comment>
<evidence type="ECO:0000256" key="5">
    <source>
        <dbReference type="ARBA" id="ARBA00022777"/>
    </source>
</evidence>
<dbReference type="CDD" id="cd00075">
    <property type="entry name" value="HATPase"/>
    <property type="match status" value="1"/>
</dbReference>